<sequence length="167" mass="20214">MKNCISIIIFILFVKCTFAQSVSNSLFLVVDRENDTVFLKGKTTKNFRYNNSNEKMNWNLSFYHNHIPNSVYNNYKYLLPKEMIIELKRKGNLEDIQLFMAKLNDFNIKELGQFFSKHYSYYYEYLEKSRKKTFKRYNIFIVYKSDLDKTFVPCYEMSLLKSRIEVQ</sequence>
<evidence type="ECO:0000313" key="3">
    <source>
        <dbReference type="Proteomes" id="UP001230915"/>
    </source>
</evidence>
<keyword evidence="3" id="KW-1185">Reference proteome</keyword>
<evidence type="ECO:0008006" key="4">
    <source>
        <dbReference type="Google" id="ProtNLM"/>
    </source>
</evidence>
<accession>A0ABU1A331</accession>
<dbReference type="RefSeq" id="WP_308865072.1">
    <property type="nucleotide sequence ID" value="NZ_JAVHUL010000031.1"/>
</dbReference>
<evidence type="ECO:0000313" key="2">
    <source>
        <dbReference type="EMBL" id="MDQ7918107.1"/>
    </source>
</evidence>
<evidence type="ECO:0000256" key="1">
    <source>
        <dbReference type="SAM" id="SignalP"/>
    </source>
</evidence>
<gene>
    <name evidence="2" type="ORF">RBU60_11005</name>
</gene>
<organism evidence="2 3">
    <name type="scientific">Mesonia profundi</name>
    <dbReference type="NCBI Taxonomy" id="3070998"/>
    <lineage>
        <taxon>Bacteria</taxon>
        <taxon>Pseudomonadati</taxon>
        <taxon>Bacteroidota</taxon>
        <taxon>Flavobacteriia</taxon>
        <taxon>Flavobacteriales</taxon>
        <taxon>Flavobacteriaceae</taxon>
        <taxon>Mesonia</taxon>
    </lineage>
</organism>
<proteinExistence type="predicted"/>
<feature type="signal peptide" evidence="1">
    <location>
        <begin position="1"/>
        <end position="19"/>
    </location>
</feature>
<reference evidence="2 3" key="1">
    <citation type="submission" date="2023-08" db="EMBL/GenBank/DDBJ databases">
        <title>Mesonia sp. MT50, isolated from deep-sea sediment of the Mariana Trench.</title>
        <authorList>
            <person name="Fu H."/>
        </authorList>
    </citation>
    <scope>NUCLEOTIDE SEQUENCE [LARGE SCALE GENOMIC DNA]</scope>
    <source>
        <strain evidence="2 3">MT50</strain>
    </source>
</reference>
<dbReference type="EMBL" id="JAVHUL010000031">
    <property type="protein sequence ID" value="MDQ7918107.1"/>
    <property type="molecule type" value="Genomic_DNA"/>
</dbReference>
<dbReference type="Proteomes" id="UP001230915">
    <property type="component" value="Unassembled WGS sequence"/>
</dbReference>
<feature type="chain" id="PRO_5045763199" description="Secreted protein" evidence="1">
    <location>
        <begin position="20"/>
        <end position="167"/>
    </location>
</feature>
<comment type="caution">
    <text evidence="2">The sequence shown here is derived from an EMBL/GenBank/DDBJ whole genome shotgun (WGS) entry which is preliminary data.</text>
</comment>
<name>A0ABU1A331_9FLAO</name>
<protein>
    <recommendedName>
        <fullName evidence="4">Secreted protein</fullName>
    </recommendedName>
</protein>
<keyword evidence="1" id="KW-0732">Signal</keyword>